<sequence length="88" mass="10398">MYEIIAILPRKGKSYRTADYWFINCKRRIIVPLKFGLRANNSNSRNKFVLQRNKHLTTSEITYNINLRRDSTISTTILKRCLAEAKLH</sequence>
<evidence type="ECO:0000313" key="1">
    <source>
        <dbReference type="EMBL" id="GIY15487.1"/>
    </source>
</evidence>
<reference evidence="1 2" key="1">
    <citation type="submission" date="2021-06" db="EMBL/GenBank/DDBJ databases">
        <title>Caerostris extrusa draft genome.</title>
        <authorList>
            <person name="Kono N."/>
            <person name="Arakawa K."/>
        </authorList>
    </citation>
    <scope>NUCLEOTIDE SEQUENCE [LARGE SCALE GENOMIC DNA]</scope>
</reference>
<gene>
    <name evidence="1" type="ORF">CEXT_587611</name>
</gene>
<comment type="caution">
    <text evidence="1">The sequence shown here is derived from an EMBL/GenBank/DDBJ whole genome shotgun (WGS) entry which is preliminary data.</text>
</comment>
<dbReference type="AlphaFoldDB" id="A0AAV4R1Y1"/>
<dbReference type="EMBL" id="BPLR01007240">
    <property type="protein sequence ID" value="GIY15487.1"/>
    <property type="molecule type" value="Genomic_DNA"/>
</dbReference>
<keyword evidence="2" id="KW-1185">Reference proteome</keyword>
<dbReference type="Proteomes" id="UP001054945">
    <property type="component" value="Unassembled WGS sequence"/>
</dbReference>
<protein>
    <submittedName>
        <fullName evidence="1">Uncharacterized protein</fullName>
    </submittedName>
</protein>
<accession>A0AAV4R1Y1</accession>
<organism evidence="1 2">
    <name type="scientific">Caerostris extrusa</name>
    <name type="common">Bark spider</name>
    <name type="synonym">Caerostris bankana</name>
    <dbReference type="NCBI Taxonomy" id="172846"/>
    <lineage>
        <taxon>Eukaryota</taxon>
        <taxon>Metazoa</taxon>
        <taxon>Ecdysozoa</taxon>
        <taxon>Arthropoda</taxon>
        <taxon>Chelicerata</taxon>
        <taxon>Arachnida</taxon>
        <taxon>Araneae</taxon>
        <taxon>Araneomorphae</taxon>
        <taxon>Entelegynae</taxon>
        <taxon>Araneoidea</taxon>
        <taxon>Araneidae</taxon>
        <taxon>Caerostris</taxon>
    </lineage>
</organism>
<evidence type="ECO:0000313" key="2">
    <source>
        <dbReference type="Proteomes" id="UP001054945"/>
    </source>
</evidence>
<name>A0AAV4R1Y1_CAEEX</name>
<proteinExistence type="predicted"/>